<dbReference type="Proteomes" id="UP000002297">
    <property type="component" value="Chromosome"/>
</dbReference>
<dbReference type="KEGG" id="cat:CA2559_10073"/>
<dbReference type="AlphaFoldDB" id="A3U987"/>
<proteinExistence type="predicted"/>
<keyword evidence="1" id="KW-0472">Membrane</keyword>
<keyword evidence="1" id="KW-0812">Transmembrane</keyword>
<keyword evidence="1" id="KW-1133">Transmembrane helix</keyword>
<reference evidence="2 3" key="1">
    <citation type="journal article" date="2010" name="J. Bacteriol.">
        <title>The complete genome sequence of Croceibacter atlanticus HTCC2559T.</title>
        <authorList>
            <person name="Oh H.M."/>
            <person name="Kang I."/>
            <person name="Ferriera S."/>
            <person name="Giovannoni S.J."/>
            <person name="Cho J.C."/>
        </authorList>
    </citation>
    <scope>NUCLEOTIDE SEQUENCE [LARGE SCALE GENOMIC DNA]</scope>
    <source>
        <strain evidence="3">ATCC BAA-628 / HTCC2559 / KCTC 12090</strain>
    </source>
</reference>
<keyword evidence="3" id="KW-1185">Reference proteome</keyword>
<dbReference type="HOGENOM" id="CLU_3215126_0_0_10"/>
<evidence type="ECO:0000313" key="3">
    <source>
        <dbReference type="Proteomes" id="UP000002297"/>
    </source>
</evidence>
<dbReference type="EMBL" id="CP002046">
    <property type="protein sequence ID" value="EAP86373.1"/>
    <property type="molecule type" value="Genomic_DNA"/>
</dbReference>
<protein>
    <submittedName>
        <fullName evidence="2">Uncharacterized protein</fullName>
    </submittedName>
</protein>
<accession>A3U987</accession>
<name>A3U987_CROAH</name>
<evidence type="ECO:0000256" key="1">
    <source>
        <dbReference type="SAM" id="Phobius"/>
    </source>
</evidence>
<evidence type="ECO:0000313" key="2">
    <source>
        <dbReference type="EMBL" id="EAP86373.1"/>
    </source>
</evidence>
<gene>
    <name evidence="2" type="ordered locus">CA2559_10073</name>
</gene>
<sequence length="44" mass="5034">MVTPNNRLKYMILFFISVGYSLGLFLSFSFKLEIEEVASAKNSK</sequence>
<feature type="transmembrane region" description="Helical" evidence="1">
    <location>
        <begin position="12"/>
        <end position="30"/>
    </location>
</feature>
<organism evidence="2 3">
    <name type="scientific">Croceibacter atlanticus (strain ATCC BAA-628 / JCM 21780 / CIP 108009 / IAM 15332 / KCTC 12090 / HTCC2559)</name>
    <dbReference type="NCBI Taxonomy" id="216432"/>
    <lineage>
        <taxon>Bacteria</taxon>
        <taxon>Pseudomonadati</taxon>
        <taxon>Bacteroidota</taxon>
        <taxon>Flavobacteriia</taxon>
        <taxon>Flavobacteriales</taxon>
        <taxon>Flavobacteriaceae</taxon>
        <taxon>Croceibacter</taxon>
    </lineage>
</organism>